<protein>
    <recommendedName>
        <fullName evidence="3">RBR-type E3 ubiquitin transferase</fullName>
        <ecNumber evidence="3">2.3.2.31</ecNumber>
    </recommendedName>
</protein>
<dbReference type="Pfam" id="PF01485">
    <property type="entry name" value="IBR"/>
    <property type="match status" value="1"/>
</dbReference>
<gene>
    <name evidence="16" type="ORF">HMPREF1541_08873</name>
</gene>
<dbReference type="GO" id="GO:0016567">
    <property type="term" value="P:protein ubiquitination"/>
    <property type="evidence" value="ECO:0007669"/>
    <property type="project" value="InterPro"/>
</dbReference>
<dbReference type="GO" id="GO:0008270">
    <property type="term" value="F:zinc ion binding"/>
    <property type="evidence" value="ECO:0007669"/>
    <property type="project" value="UniProtKB-KW"/>
</dbReference>
<dbReference type="FunFam" id="3.30.40.10:FF:000416">
    <property type="entry name" value="RBR-type E3 ubiquitin transferase"/>
    <property type="match status" value="1"/>
</dbReference>
<dbReference type="HOGENOM" id="CLU_021364_3_0_1"/>
<dbReference type="AlphaFoldDB" id="W2RJS3"/>
<evidence type="ECO:0000256" key="1">
    <source>
        <dbReference type="ARBA" id="ARBA00001798"/>
    </source>
</evidence>
<dbReference type="Gene3D" id="3.30.40.10">
    <property type="entry name" value="Zinc/RING finger domain, C3HC4 (zinc finger)"/>
    <property type="match status" value="1"/>
</dbReference>
<feature type="domain" description="RING-type" evidence="15">
    <location>
        <begin position="200"/>
        <end position="476"/>
    </location>
</feature>
<comment type="catalytic activity">
    <reaction evidence="1">
        <text>[E2 ubiquitin-conjugating enzyme]-S-ubiquitinyl-L-cysteine + [acceptor protein]-L-lysine = [E2 ubiquitin-conjugating enzyme]-L-cysteine + [acceptor protein]-N(6)-ubiquitinyl-L-lysine.</text>
        <dbReference type="EC" id="2.3.2.31"/>
    </reaction>
</comment>
<feature type="compositionally biased region" description="Basic and acidic residues" evidence="12">
    <location>
        <begin position="594"/>
        <end position="603"/>
    </location>
</feature>
<dbReference type="Pfam" id="PF05773">
    <property type="entry name" value="RWD"/>
    <property type="match status" value="1"/>
</dbReference>
<dbReference type="eggNOG" id="KOG1814">
    <property type="taxonomic scope" value="Eukaryota"/>
</dbReference>
<dbReference type="RefSeq" id="XP_008721413.1">
    <property type="nucleotide sequence ID" value="XM_008723191.1"/>
</dbReference>
<name>W2RJS3_CYPE1</name>
<dbReference type="PROSITE" id="PS51873">
    <property type="entry name" value="TRIAD"/>
    <property type="match status" value="1"/>
</dbReference>
<dbReference type="PROSITE" id="PS50908">
    <property type="entry name" value="RWD"/>
    <property type="match status" value="1"/>
</dbReference>
<evidence type="ECO:0000313" key="17">
    <source>
        <dbReference type="Proteomes" id="UP000030752"/>
    </source>
</evidence>
<accession>W2RJS3</accession>
<reference evidence="16 17" key="1">
    <citation type="submission" date="2013-03" db="EMBL/GenBank/DDBJ databases">
        <title>The Genome Sequence of Phialophora europaea CBS 101466.</title>
        <authorList>
            <consortium name="The Broad Institute Genomics Platform"/>
            <person name="Cuomo C."/>
            <person name="de Hoog S."/>
            <person name="Gorbushina A."/>
            <person name="Walker B."/>
            <person name="Young S.K."/>
            <person name="Zeng Q."/>
            <person name="Gargeya S."/>
            <person name="Fitzgerald M."/>
            <person name="Haas B."/>
            <person name="Abouelleil A."/>
            <person name="Allen A.W."/>
            <person name="Alvarado L."/>
            <person name="Arachchi H.M."/>
            <person name="Berlin A.M."/>
            <person name="Chapman S.B."/>
            <person name="Gainer-Dewar J."/>
            <person name="Goldberg J."/>
            <person name="Griggs A."/>
            <person name="Gujja S."/>
            <person name="Hansen M."/>
            <person name="Howarth C."/>
            <person name="Imamovic A."/>
            <person name="Ireland A."/>
            <person name="Larimer J."/>
            <person name="McCowan C."/>
            <person name="Murphy C."/>
            <person name="Pearson M."/>
            <person name="Poon T.W."/>
            <person name="Priest M."/>
            <person name="Roberts A."/>
            <person name="Saif S."/>
            <person name="Shea T."/>
            <person name="Sisk P."/>
            <person name="Sykes S."/>
            <person name="Wortman J."/>
            <person name="Nusbaum C."/>
            <person name="Birren B."/>
        </authorList>
    </citation>
    <scope>NUCLEOTIDE SEQUENCE [LARGE SCALE GENOMIC DNA]</scope>
    <source>
        <strain evidence="16 17">CBS 101466</strain>
    </source>
</reference>
<dbReference type="CDD" id="cd23134">
    <property type="entry name" value="RING-HC_ITT1-like"/>
    <property type="match status" value="1"/>
</dbReference>
<keyword evidence="7 11" id="KW-0863">Zinc-finger</keyword>
<feature type="region of interest" description="Disordered" evidence="12">
    <location>
        <begin position="326"/>
        <end position="361"/>
    </location>
</feature>
<dbReference type="InterPro" id="IPR016135">
    <property type="entry name" value="UBQ-conjugating_enzyme/RWD"/>
</dbReference>
<comment type="pathway">
    <text evidence="2">Protein modification; protein ubiquitination.</text>
</comment>
<dbReference type="PANTHER" id="PTHR11685">
    <property type="entry name" value="RBR FAMILY RING FINGER AND IBR DOMAIN-CONTAINING"/>
    <property type="match status" value="1"/>
</dbReference>
<evidence type="ECO:0000259" key="14">
    <source>
        <dbReference type="PROSITE" id="PS50908"/>
    </source>
</evidence>
<sequence>MDDFDADDERAIELSSIEAIYPELQVSPESRYNASLDLAVTPLNPLKIHFQEVLTDLTHPQLPTPSSNDHARAVAAGARDKNGRDATHGGIHELEHLPPLHLKMQLPDKYPAEYPPKIELTVSPCWLSQRKLDELKAECVRLWEEIGHDQVIYLFIDHLQQQAENAFGLADGQAVSMPADLRLELLDYDLKARRRKFENETFDCQICIEPKKGKDCHRLFACGHVFCISCLQDSYNTYISEGDVGSIKCLDPTCEKQRETSEPKRKKRRRDYSLNPSELLQIPIDQELVQRYVRLKRKQRLESDKNTIYCPRQWCQGAARSKKHPKHADLFGDFSSDDASGSEAEPEPESNATAKKRIKKKDEQNIPMARRLAVCEDCDFAFCSVCKKGWHGELVYCNPRKQKELEAEEKATLEYLERYSTPCPTCQAPCQKTHGCNHMICFRCKTHFCYLCCSWLNADNPYQHFNNPKNNCYMRLWELEQGDGTGEAPRIDNRWGEVPDEIDEDDFDQDDRDQQPIDMAALAQEVEVIAANPVGDVVDHSDDEEVAPDVVRNRRARAIEFVNFAANGQQQAQRVILPDQIEEPAGPLQPLPRQLHDQQEGRAARRARQRRRRQQQLPNGRANARAPIGARIAHQNLPPAAPQLPANNLPAAPPALQGDQAALQRFLELAQRDEEDEWDMMMKKKEEEEEKAQIEMRRPR</sequence>
<feature type="region of interest" description="Disordered" evidence="12">
    <location>
        <begin position="583"/>
        <end position="626"/>
    </location>
</feature>
<dbReference type="InterPro" id="IPR013083">
    <property type="entry name" value="Znf_RING/FYVE/PHD"/>
</dbReference>
<evidence type="ECO:0000256" key="6">
    <source>
        <dbReference type="ARBA" id="ARBA00022737"/>
    </source>
</evidence>
<comment type="similarity">
    <text evidence="10">Belongs to the RBR family. RNF14 subfamily.</text>
</comment>
<dbReference type="GeneID" id="19976212"/>
<evidence type="ECO:0000256" key="7">
    <source>
        <dbReference type="ARBA" id="ARBA00022771"/>
    </source>
</evidence>
<keyword evidence="4" id="KW-0808">Transferase</keyword>
<evidence type="ECO:0000259" key="13">
    <source>
        <dbReference type="PROSITE" id="PS50089"/>
    </source>
</evidence>
<dbReference type="Gene3D" id="1.20.120.1750">
    <property type="match status" value="1"/>
</dbReference>
<keyword evidence="9" id="KW-0862">Zinc</keyword>
<dbReference type="EMBL" id="KB822725">
    <property type="protein sequence ID" value="ETN36595.1"/>
    <property type="molecule type" value="Genomic_DNA"/>
</dbReference>
<dbReference type="PROSITE" id="PS50089">
    <property type="entry name" value="ZF_RING_2"/>
    <property type="match status" value="1"/>
</dbReference>
<dbReference type="InterPro" id="IPR001841">
    <property type="entry name" value="Znf_RING"/>
</dbReference>
<dbReference type="CDD" id="cd23820">
    <property type="entry name" value="RWD_RNF14"/>
    <property type="match status" value="1"/>
</dbReference>
<proteinExistence type="inferred from homology"/>
<keyword evidence="8" id="KW-0833">Ubl conjugation pathway</keyword>
<feature type="domain" description="RWD" evidence="14">
    <location>
        <begin position="12"/>
        <end position="166"/>
    </location>
</feature>
<dbReference type="STRING" id="1220924.W2RJS3"/>
<dbReference type="Gene3D" id="3.10.110.10">
    <property type="entry name" value="Ubiquitin Conjugating Enzyme"/>
    <property type="match status" value="1"/>
</dbReference>
<feature type="compositionally biased region" description="Low complexity" evidence="12">
    <location>
        <begin position="638"/>
        <end position="657"/>
    </location>
</feature>
<feature type="compositionally biased region" description="Basic residues" evidence="12">
    <location>
        <begin position="604"/>
        <end position="614"/>
    </location>
</feature>
<evidence type="ECO:0000259" key="15">
    <source>
        <dbReference type="PROSITE" id="PS51873"/>
    </source>
</evidence>
<keyword evidence="17" id="KW-1185">Reference proteome</keyword>
<evidence type="ECO:0000256" key="8">
    <source>
        <dbReference type="ARBA" id="ARBA00022786"/>
    </source>
</evidence>
<evidence type="ECO:0000256" key="3">
    <source>
        <dbReference type="ARBA" id="ARBA00012251"/>
    </source>
</evidence>
<dbReference type="EC" id="2.3.2.31" evidence="3"/>
<evidence type="ECO:0000256" key="4">
    <source>
        <dbReference type="ARBA" id="ARBA00022679"/>
    </source>
</evidence>
<dbReference type="InParanoid" id="W2RJS3"/>
<dbReference type="SMART" id="SM00647">
    <property type="entry name" value="IBR"/>
    <property type="match status" value="2"/>
</dbReference>
<evidence type="ECO:0000256" key="12">
    <source>
        <dbReference type="SAM" id="MobiDB-lite"/>
    </source>
</evidence>
<feature type="compositionally biased region" description="Low complexity" evidence="12">
    <location>
        <begin position="331"/>
        <end position="353"/>
    </location>
</feature>
<dbReference type="SUPFAM" id="SSF57850">
    <property type="entry name" value="RING/U-box"/>
    <property type="match status" value="2"/>
</dbReference>
<dbReference type="SMART" id="SM00591">
    <property type="entry name" value="RWD"/>
    <property type="match status" value="1"/>
</dbReference>
<keyword evidence="6" id="KW-0677">Repeat</keyword>
<dbReference type="CDD" id="cd20354">
    <property type="entry name" value="Rcat_RBR_RNF14"/>
    <property type="match status" value="1"/>
</dbReference>
<organism evidence="16 17">
    <name type="scientific">Cyphellophora europaea (strain CBS 101466)</name>
    <name type="common">Phialophora europaea</name>
    <dbReference type="NCBI Taxonomy" id="1220924"/>
    <lineage>
        <taxon>Eukaryota</taxon>
        <taxon>Fungi</taxon>
        <taxon>Dikarya</taxon>
        <taxon>Ascomycota</taxon>
        <taxon>Pezizomycotina</taxon>
        <taxon>Eurotiomycetes</taxon>
        <taxon>Chaetothyriomycetidae</taxon>
        <taxon>Chaetothyriales</taxon>
        <taxon>Cyphellophoraceae</taxon>
        <taxon>Cyphellophora</taxon>
    </lineage>
</organism>
<dbReference type="InterPro" id="IPR044066">
    <property type="entry name" value="TRIAD_supradom"/>
</dbReference>
<dbReference type="GO" id="GO:0061630">
    <property type="term" value="F:ubiquitin protein ligase activity"/>
    <property type="evidence" value="ECO:0007669"/>
    <property type="project" value="UniProtKB-EC"/>
</dbReference>
<keyword evidence="5" id="KW-0479">Metal-binding</keyword>
<dbReference type="SUPFAM" id="SSF54495">
    <property type="entry name" value="UBC-like"/>
    <property type="match status" value="1"/>
</dbReference>
<evidence type="ECO:0000256" key="9">
    <source>
        <dbReference type="ARBA" id="ARBA00022833"/>
    </source>
</evidence>
<evidence type="ECO:0000256" key="10">
    <source>
        <dbReference type="ARBA" id="ARBA00044508"/>
    </source>
</evidence>
<dbReference type="VEuPathDB" id="FungiDB:HMPREF1541_08873"/>
<feature type="region of interest" description="Disordered" evidence="12">
    <location>
        <begin position="638"/>
        <end position="661"/>
    </location>
</feature>
<evidence type="ECO:0000256" key="5">
    <source>
        <dbReference type="ARBA" id="ARBA00022723"/>
    </source>
</evidence>
<dbReference type="PROSITE" id="PS00518">
    <property type="entry name" value="ZF_RING_1"/>
    <property type="match status" value="1"/>
</dbReference>
<evidence type="ECO:0000256" key="2">
    <source>
        <dbReference type="ARBA" id="ARBA00004906"/>
    </source>
</evidence>
<feature type="domain" description="RING-type" evidence="13">
    <location>
        <begin position="204"/>
        <end position="249"/>
    </location>
</feature>
<dbReference type="InterPro" id="IPR006575">
    <property type="entry name" value="RWD_dom"/>
</dbReference>
<dbReference type="InterPro" id="IPR031127">
    <property type="entry name" value="E3_UB_ligase_RBR"/>
</dbReference>
<dbReference type="InterPro" id="IPR047548">
    <property type="entry name" value="Rcat_RBR_RNF14"/>
</dbReference>
<dbReference type="InterPro" id="IPR002867">
    <property type="entry name" value="IBR_dom"/>
</dbReference>
<dbReference type="InterPro" id="IPR017907">
    <property type="entry name" value="Znf_RING_CS"/>
</dbReference>
<dbReference type="FunCoup" id="W2RJS3">
    <property type="interactions" value="166"/>
</dbReference>
<evidence type="ECO:0000313" key="16">
    <source>
        <dbReference type="EMBL" id="ETN36595.1"/>
    </source>
</evidence>
<evidence type="ECO:0000256" key="11">
    <source>
        <dbReference type="PROSITE-ProRule" id="PRU00175"/>
    </source>
</evidence>
<dbReference type="OrthoDB" id="1431934at2759"/>
<dbReference type="Proteomes" id="UP000030752">
    <property type="component" value="Unassembled WGS sequence"/>
</dbReference>